<sequence length="259" mass="28155">MDGEAREAAGADSSGMKDGKLVKGGTCIDMKAFFISAAAVSIFLDVWLLYIPSAIVWGINMPRRQKFMVVCVLSIGVMVTGLSIARLIVVPGNYDLSHEERTYSIKYTLSNIEANCAIWAAAIPALKSLITRISPRWWQTAKAVEPYPNSLKQPHVSGLPPLVGGEKVSRNASSSDAQSYPVGFSSPLRRANNSEVELRRFEHDARVSSLFRHGRNYIPDDCSSEGALSVLAGSSNRQPSQDPKMAPGNGNPFDLERGK</sequence>
<comment type="similarity">
    <text evidence="5">Belongs to the SAT4 family.</text>
</comment>
<evidence type="ECO:0000256" key="6">
    <source>
        <dbReference type="SAM" id="MobiDB-lite"/>
    </source>
</evidence>
<dbReference type="GO" id="GO:0016020">
    <property type="term" value="C:membrane"/>
    <property type="evidence" value="ECO:0007669"/>
    <property type="project" value="UniProtKB-SubCell"/>
</dbReference>
<accession>A0A1J9PMJ1</accession>
<evidence type="ECO:0000256" key="1">
    <source>
        <dbReference type="ARBA" id="ARBA00004141"/>
    </source>
</evidence>
<dbReference type="STRING" id="1447872.A0A1J9PMJ1"/>
<dbReference type="OrthoDB" id="5329176at2759"/>
<evidence type="ECO:0000313" key="9">
    <source>
        <dbReference type="EMBL" id="OJD17326.1"/>
    </source>
</evidence>
<feature type="domain" description="Rhodopsin" evidence="8">
    <location>
        <begin position="23"/>
        <end position="132"/>
    </location>
</feature>
<comment type="caution">
    <text evidence="9">The sequence shown here is derived from an EMBL/GenBank/DDBJ whole genome shotgun (WGS) entry which is preliminary data.</text>
</comment>
<dbReference type="InterPro" id="IPR049326">
    <property type="entry name" value="Rhodopsin_dom_fungi"/>
</dbReference>
<comment type="subcellular location">
    <subcellularLocation>
        <location evidence="1">Membrane</location>
        <topology evidence="1">Multi-pass membrane protein</topology>
    </subcellularLocation>
</comment>
<evidence type="ECO:0000256" key="2">
    <source>
        <dbReference type="ARBA" id="ARBA00022692"/>
    </source>
</evidence>
<dbReference type="InterPro" id="IPR052337">
    <property type="entry name" value="SAT4-like"/>
</dbReference>
<reference evidence="9 10" key="1">
    <citation type="submission" date="2015-07" db="EMBL/GenBank/DDBJ databases">
        <title>Emmonsia species relationships and genome sequence.</title>
        <authorList>
            <consortium name="The Broad Institute Genomics Platform"/>
            <person name="Cuomo C.A."/>
            <person name="Munoz J.F."/>
            <person name="Imamovic A."/>
            <person name="Priest M.E."/>
            <person name="Young S."/>
            <person name="Clay O.K."/>
            <person name="McEwen J.G."/>
        </authorList>
    </citation>
    <scope>NUCLEOTIDE SEQUENCE [LARGE SCALE GENOMIC DNA]</scope>
    <source>
        <strain evidence="9 10">UAMH 9510</strain>
    </source>
</reference>
<dbReference type="PANTHER" id="PTHR33048">
    <property type="entry name" value="PTH11-LIKE INTEGRAL MEMBRANE PROTEIN (AFU_ORTHOLOGUE AFUA_5G11245)"/>
    <property type="match status" value="1"/>
</dbReference>
<keyword evidence="4 7" id="KW-0472">Membrane</keyword>
<gene>
    <name evidence="9" type="ORF">AJ78_02564</name>
</gene>
<protein>
    <recommendedName>
        <fullName evidence="8">Rhodopsin domain-containing protein</fullName>
    </recommendedName>
</protein>
<evidence type="ECO:0000256" key="7">
    <source>
        <dbReference type="SAM" id="Phobius"/>
    </source>
</evidence>
<dbReference type="EMBL" id="LGRN01000071">
    <property type="protein sequence ID" value="OJD17326.1"/>
    <property type="molecule type" value="Genomic_DNA"/>
</dbReference>
<evidence type="ECO:0000256" key="5">
    <source>
        <dbReference type="ARBA" id="ARBA00038359"/>
    </source>
</evidence>
<dbReference type="VEuPathDB" id="FungiDB:AJ78_02564"/>
<evidence type="ECO:0000259" key="8">
    <source>
        <dbReference type="Pfam" id="PF20684"/>
    </source>
</evidence>
<evidence type="ECO:0000256" key="4">
    <source>
        <dbReference type="ARBA" id="ARBA00023136"/>
    </source>
</evidence>
<feature type="region of interest" description="Disordered" evidence="6">
    <location>
        <begin position="149"/>
        <end position="186"/>
    </location>
</feature>
<dbReference type="Pfam" id="PF20684">
    <property type="entry name" value="Fung_rhodopsin"/>
    <property type="match status" value="1"/>
</dbReference>
<proteinExistence type="inferred from homology"/>
<dbReference type="Proteomes" id="UP000182235">
    <property type="component" value="Unassembled WGS sequence"/>
</dbReference>
<evidence type="ECO:0000313" key="10">
    <source>
        <dbReference type="Proteomes" id="UP000182235"/>
    </source>
</evidence>
<evidence type="ECO:0000256" key="3">
    <source>
        <dbReference type="ARBA" id="ARBA00022989"/>
    </source>
</evidence>
<keyword evidence="3 7" id="KW-1133">Transmembrane helix</keyword>
<organism evidence="9 10">
    <name type="scientific">Emergomyces pasteurianus Ep9510</name>
    <dbReference type="NCBI Taxonomy" id="1447872"/>
    <lineage>
        <taxon>Eukaryota</taxon>
        <taxon>Fungi</taxon>
        <taxon>Dikarya</taxon>
        <taxon>Ascomycota</taxon>
        <taxon>Pezizomycotina</taxon>
        <taxon>Eurotiomycetes</taxon>
        <taxon>Eurotiomycetidae</taxon>
        <taxon>Onygenales</taxon>
        <taxon>Ajellomycetaceae</taxon>
        <taxon>Emergomyces</taxon>
    </lineage>
</organism>
<feature type="compositionally biased region" description="Polar residues" evidence="6">
    <location>
        <begin position="232"/>
        <end position="241"/>
    </location>
</feature>
<keyword evidence="2 7" id="KW-0812">Transmembrane</keyword>
<feature type="region of interest" description="Disordered" evidence="6">
    <location>
        <begin position="229"/>
        <end position="259"/>
    </location>
</feature>
<feature type="transmembrane region" description="Helical" evidence="7">
    <location>
        <begin position="32"/>
        <end position="55"/>
    </location>
</feature>
<dbReference type="AlphaFoldDB" id="A0A1J9PMJ1"/>
<feature type="transmembrane region" description="Helical" evidence="7">
    <location>
        <begin position="67"/>
        <end position="89"/>
    </location>
</feature>
<keyword evidence="10" id="KW-1185">Reference proteome</keyword>
<dbReference type="PANTHER" id="PTHR33048:SF160">
    <property type="entry name" value="SAT4 FAMILY MEMBRANE PROTEIN"/>
    <property type="match status" value="1"/>
</dbReference>
<name>A0A1J9PMJ1_9EURO</name>